<accession>A0A1E8E5M6</accession>
<evidence type="ECO:0000259" key="8">
    <source>
        <dbReference type="PROSITE" id="PS51352"/>
    </source>
</evidence>
<dbReference type="Proteomes" id="UP000186931">
    <property type="component" value="Unassembled WGS sequence"/>
</dbReference>
<feature type="disulfide bond" description="Redox-active" evidence="7">
    <location>
        <begin position="31"/>
        <end position="34"/>
    </location>
</feature>
<evidence type="ECO:0000256" key="6">
    <source>
        <dbReference type="PIRNR" id="PIRNR000077"/>
    </source>
</evidence>
<organism evidence="9 10">
    <name type="scientific">Acinetobacter towneri</name>
    <dbReference type="NCBI Taxonomy" id="202956"/>
    <lineage>
        <taxon>Bacteria</taxon>
        <taxon>Pseudomonadati</taxon>
        <taxon>Pseudomonadota</taxon>
        <taxon>Gammaproteobacteria</taxon>
        <taxon>Moraxellales</taxon>
        <taxon>Moraxellaceae</taxon>
        <taxon>Acinetobacter</taxon>
    </lineage>
</organism>
<proteinExistence type="inferred from homology"/>
<dbReference type="GO" id="GO:0015035">
    <property type="term" value="F:protein-disulfide reductase activity"/>
    <property type="evidence" value="ECO:0007669"/>
    <property type="project" value="InterPro"/>
</dbReference>
<keyword evidence="4 7" id="KW-1015">Disulfide bond</keyword>
<evidence type="ECO:0000256" key="3">
    <source>
        <dbReference type="ARBA" id="ARBA00022982"/>
    </source>
</evidence>
<comment type="caution">
    <text evidence="9">The sequence shown here is derived from an EMBL/GenBank/DDBJ whole genome shotgun (WGS) entry which is preliminary data.</text>
</comment>
<protein>
    <recommendedName>
        <fullName evidence="6">Thioredoxin</fullName>
    </recommendedName>
</protein>
<evidence type="ECO:0000256" key="4">
    <source>
        <dbReference type="ARBA" id="ARBA00023157"/>
    </source>
</evidence>
<dbReference type="AlphaFoldDB" id="A0A1E8E5M6"/>
<gene>
    <name evidence="9" type="ORF">BJN41_01615</name>
</gene>
<dbReference type="PIRSF" id="PIRSF000077">
    <property type="entry name" value="Thioredoxin"/>
    <property type="match status" value="1"/>
</dbReference>
<dbReference type="GO" id="GO:0005737">
    <property type="term" value="C:cytoplasm"/>
    <property type="evidence" value="ECO:0007669"/>
    <property type="project" value="TreeGrafter"/>
</dbReference>
<dbReference type="PANTHER" id="PTHR45663:SF11">
    <property type="entry name" value="GEO12009P1"/>
    <property type="match status" value="1"/>
</dbReference>
<sequence length="106" mass="12224">MSKIVEYNENNYREFEYETGVAVIRFYATWCTPCVQNAPFFEQLAQLFDASVKFGKVNVDQSPILTLRYQVFGLPTTLIFKDGQIVERLSGNVSVVQLQQKIQSYL</sequence>
<evidence type="ECO:0000256" key="2">
    <source>
        <dbReference type="ARBA" id="ARBA00022448"/>
    </source>
</evidence>
<dbReference type="Pfam" id="PF00085">
    <property type="entry name" value="Thioredoxin"/>
    <property type="match status" value="1"/>
</dbReference>
<name>A0A1E8E5M6_9GAMM</name>
<dbReference type="PANTHER" id="PTHR45663">
    <property type="entry name" value="GEO12009P1"/>
    <property type="match status" value="1"/>
</dbReference>
<dbReference type="PROSITE" id="PS00194">
    <property type="entry name" value="THIOREDOXIN_1"/>
    <property type="match status" value="1"/>
</dbReference>
<dbReference type="CDD" id="cd02947">
    <property type="entry name" value="TRX_family"/>
    <property type="match status" value="1"/>
</dbReference>
<dbReference type="eggNOG" id="COG0526">
    <property type="taxonomic scope" value="Bacteria"/>
</dbReference>
<dbReference type="InterPro" id="IPR036249">
    <property type="entry name" value="Thioredoxin-like_sf"/>
</dbReference>
<evidence type="ECO:0000313" key="9">
    <source>
        <dbReference type="EMBL" id="OFE44905.1"/>
    </source>
</evidence>
<feature type="domain" description="Thioredoxin" evidence="8">
    <location>
        <begin position="1"/>
        <end position="106"/>
    </location>
</feature>
<dbReference type="InterPro" id="IPR005746">
    <property type="entry name" value="Thioredoxin"/>
</dbReference>
<reference evidence="9 10" key="1">
    <citation type="submission" date="2016-10" db="EMBL/GenBank/DDBJ databases">
        <title>Genome of airborne Acinetobacter sp. 5-2Ac02 in the hospital environment: Species near to Acinetobacter towneri.</title>
        <authorList>
            <person name="Barbosa B."/>
            <person name="Fernandez-Garcia L."/>
            <person name="Gato E."/>
            <person name="Leao R."/>
            <person name="Albano R."/>
            <person name="Fernandez B."/>
            <person name="Fernandez-Cuenca F."/>
            <person name="Marques E."/>
            <person name="Tomas M."/>
        </authorList>
    </citation>
    <scope>NUCLEOTIDE SEQUENCE [LARGE SCALE GENOMIC DNA]</scope>
    <source>
        <strain evidence="9 10">5-2Ac02</strain>
    </source>
</reference>
<dbReference type="RefSeq" id="WP_070152704.1">
    <property type="nucleotide sequence ID" value="NZ_MKQS01000001.1"/>
</dbReference>
<comment type="similarity">
    <text evidence="1 6">Belongs to the thioredoxin family.</text>
</comment>
<keyword evidence="3" id="KW-0249">Electron transport</keyword>
<keyword evidence="2" id="KW-0813">Transport</keyword>
<dbReference type="SUPFAM" id="SSF52833">
    <property type="entry name" value="Thioredoxin-like"/>
    <property type="match status" value="1"/>
</dbReference>
<evidence type="ECO:0000313" key="10">
    <source>
        <dbReference type="Proteomes" id="UP000186931"/>
    </source>
</evidence>
<dbReference type="PROSITE" id="PS51352">
    <property type="entry name" value="THIOREDOXIN_2"/>
    <property type="match status" value="1"/>
</dbReference>
<dbReference type="InterPro" id="IPR017937">
    <property type="entry name" value="Thioredoxin_CS"/>
</dbReference>
<dbReference type="EMBL" id="MKQS01000001">
    <property type="protein sequence ID" value="OFE44905.1"/>
    <property type="molecule type" value="Genomic_DNA"/>
</dbReference>
<keyword evidence="5 7" id="KW-0676">Redox-active center</keyword>
<evidence type="ECO:0000256" key="7">
    <source>
        <dbReference type="PIRSR" id="PIRSR000077-4"/>
    </source>
</evidence>
<dbReference type="Gene3D" id="3.40.30.10">
    <property type="entry name" value="Glutaredoxin"/>
    <property type="match status" value="1"/>
</dbReference>
<dbReference type="InterPro" id="IPR013766">
    <property type="entry name" value="Thioredoxin_domain"/>
</dbReference>
<dbReference type="STRING" id="202956.BJN41_01615"/>
<evidence type="ECO:0000256" key="1">
    <source>
        <dbReference type="ARBA" id="ARBA00008987"/>
    </source>
</evidence>
<evidence type="ECO:0000256" key="5">
    <source>
        <dbReference type="ARBA" id="ARBA00023284"/>
    </source>
</evidence>